<dbReference type="RefSeq" id="WP_043754245.1">
    <property type="nucleotide sequence ID" value="NZ_AONC01000036.1"/>
</dbReference>
<dbReference type="EMBL" id="AONC01000036">
    <property type="protein sequence ID" value="EXJ14759.1"/>
    <property type="molecule type" value="Genomic_DNA"/>
</dbReference>
<proteinExistence type="predicted"/>
<organism evidence="2 3">
    <name type="scientific">Imhoffiella purpurea</name>
    <dbReference type="NCBI Taxonomy" id="1249627"/>
    <lineage>
        <taxon>Bacteria</taxon>
        <taxon>Pseudomonadati</taxon>
        <taxon>Pseudomonadota</taxon>
        <taxon>Gammaproteobacteria</taxon>
        <taxon>Chromatiales</taxon>
        <taxon>Chromatiaceae</taxon>
        <taxon>Imhoffiella</taxon>
    </lineage>
</organism>
<dbReference type="STRING" id="1249627.D779_2128"/>
<dbReference type="OrthoDB" id="9955790at2"/>
<feature type="compositionally biased region" description="Polar residues" evidence="1">
    <location>
        <begin position="1"/>
        <end position="13"/>
    </location>
</feature>
<dbReference type="Proteomes" id="UP000019460">
    <property type="component" value="Unassembled WGS sequence"/>
</dbReference>
<name>W9V5W4_9GAMM</name>
<comment type="caution">
    <text evidence="2">The sequence shown here is derived from an EMBL/GenBank/DDBJ whole genome shotgun (WGS) entry which is preliminary data.</text>
</comment>
<sequence length="95" mass="10316">MSDTWSGAFQLTADTHPEAMGPLAATPECATPEGYRALIRRRYRNRADARQQLAVLARHLAYGASRAPLPITGPFAAEARAILTAISNQPQEDQP</sequence>
<protein>
    <submittedName>
        <fullName evidence="2">Uncharacterized protein</fullName>
    </submittedName>
</protein>
<evidence type="ECO:0000313" key="2">
    <source>
        <dbReference type="EMBL" id="EXJ14759.1"/>
    </source>
</evidence>
<feature type="region of interest" description="Disordered" evidence="1">
    <location>
        <begin position="1"/>
        <end position="27"/>
    </location>
</feature>
<gene>
    <name evidence="2" type="ORF">D779_2128</name>
</gene>
<evidence type="ECO:0000313" key="3">
    <source>
        <dbReference type="Proteomes" id="UP000019460"/>
    </source>
</evidence>
<keyword evidence="3" id="KW-1185">Reference proteome</keyword>
<evidence type="ECO:0000256" key="1">
    <source>
        <dbReference type="SAM" id="MobiDB-lite"/>
    </source>
</evidence>
<accession>W9V5W4</accession>
<reference evidence="2 3" key="1">
    <citation type="submission" date="2012-11" db="EMBL/GenBank/DDBJ databases">
        <title>Genome assembly of Thiorhodococcus sp. AK35.</title>
        <authorList>
            <person name="Nupur N."/>
            <person name="Khatri I."/>
            <person name="Subramanian S."/>
            <person name="Pinnaka A."/>
        </authorList>
    </citation>
    <scope>NUCLEOTIDE SEQUENCE [LARGE SCALE GENOMIC DNA]</scope>
    <source>
        <strain evidence="2 3">AK35</strain>
    </source>
</reference>
<dbReference type="AlphaFoldDB" id="W9V5W4"/>